<feature type="transmembrane region" description="Helical" evidence="2">
    <location>
        <begin position="314"/>
        <end position="331"/>
    </location>
</feature>
<dbReference type="EMBL" id="JAWQEG010005512">
    <property type="protein sequence ID" value="KAK3857791.1"/>
    <property type="molecule type" value="Genomic_DNA"/>
</dbReference>
<reference evidence="3" key="1">
    <citation type="submission" date="2023-10" db="EMBL/GenBank/DDBJ databases">
        <title>Genome assemblies of two species of porcelain crab, Petrolisthes cinctipes and Petrolisthes manimaculis (Anomura: Porcellanidae).</title>
        <authorList>
            <person name="Angst P."/>
        </authorList>
    </citation>
    <scope>NUCLEOTIDE SEQUENCE</scope>
    <source>
        <strain evidence="3">PB745_01</strain>
        <tissue evidence="3">Gill</tissue>
    </source>
</reference>
<feature type="compositionally biased region" description="Basic and acidic residues" evidence="1">
    <location>
        <begin position="140"/>
        <end position="150"/>
    </location>
</feature>
<sequence length="333" mass="37967">MMDVKEARQNEDIDGIENGHGVIQSETLLGEMQRRETNTDENNTTVCEKNDRGLSNNDGVGSRGRKMELMEGKGMKMERREGEGQKMEMRMRESDGKIINWSDSEERTTESSENEEMMEEEELRDGGEKEDEEGNWNGDSNEKDWNRGDEEEKNDDEEEEAEETMNEQRQTAFEDVMELVGTRGPWNIFIFVLCSVGVIFNALLTLSYQFLGATPDYWCHVPGLREANWTTRQILTFAIPTNQTSAGCYMYDYNYTTAVQLGYNTSLETLTQGDLQPLTPCITREFNLTQYKSTIVTQWDLVCERRPLYSSTQAVTLLGLLAGSFVCGIVADL</sequence>
<name>A0AAE1BVN1_PETCI</name>
<accession>A0AAE1BVN1</accession>
<keyword evidence="2" id="KW-0812">Transmembrane</keyword>
<keyword evidence="2" id="KW-0472">Membrane</keyword>
<evidence type="ECO:0000256" key="1">
    <source>
        <dbReference type="SAM" id="MobiDB-lite"/>
    </source>
</evidence>
<feature type="region of interest" description="Disordered" evidence="1">
    <location>
        <begin position="1"/>
        <end position="169"/>
    </location>
</feature>
<evidence type="ECO:0000256" key="2">
    <source>
        <dbReference type="SAM" id="Phobius"/>
    </source>
</evidence>
<feature type="transmembrane region" description="Helical" evidence="2">
    <location>
        <begin position="186"/>
        <end position="206"/>
    </location>
</feature>
<keyword evidence="4" id="KW-1185">Reference proteome</keyword>
<feature type="compositionally biased region" description="Acidic residues" evidence="1">
    <location>
        <begin position="112"/>
        <end position="134"/>
    </location>
</feature>
<proteinExistence type="predicted"/>
<keyword evidence="2" id="KW-1133">Transmembrane helix</keyword>
<evidence type="ECO:0000313" key="3">
    <source>
        <dbReference type="EMBL" id="KAK3857791.1"/>
    </source>
</evidence>
<dbReference type="Proteomes" id="UP001286313">
    <property type="component" value="Unassembled WGS sequence"/>
</dbReference>
<protein>
    <submittedName>
        <fullName evidence="3">Uncharacterized protein</fullName>
    </submittedName>
</protein>
<gene>
    <name evidence="3" type="ORF">Pcinc_035978</name>
</gene>
<evidence type="ECO:0000313" key="4">
    <source>
        <dbReference type="Proteomes" id="UP001286313"/>
    </source>
</evidence>
<dbReference type="AlphaFoldDB" id="A0AAE1BVN1"/>
<feature type="compositionally biased region" description="Acidic residues" evidence="1">
    <location>
        <begin position="151"/>
        <end position="165"/>
    </location>
</feature>
<feature type="compositionally biased region" description="Basic and acidic residues" evidence="1">
    <location>
        <begin position="65"/>
        <end position="96"/>
    </location>
</feature>
<feature type="compositionally biased region" description="Basic and acidic residues" evidence="1">
    <location>
        <begin position="1"/>
        <end position="11"/>
    </location>
</feature>
<comment type="caution">
    <text evidence="3">The sequence shown here is derived from an EMBL/GenBank/DDBJ whole genome shotgun (WGS) entry which is preliminary data.</text>
</comment>
<organism evidence="3 4">
    <name type="scientific">Petrolisthes cinctipes</name>
    <name type="common">Flat porcelain crab</name>
    <dbReference type="NCBI Taxonomy" id="88211"/>
    <lineage>
        <taxon>Eukaryota</taxon>
        <taxon>Metazoa</taxon>
        <taxon>Ecdysozoa</taxon>
        <taxon>Arthropoda</taxon>
        <taxon>Crustacea</taxon>
        <taxon>Multicrustacea</taxon>
        <taxon>Malacostraca</taxon>
        <taxon>Eumalacostraca</taxon>
        <taxon>Eucarida</taxon>
        <taxon>Decapoda</taxon>
        <taxon>Pleocyemata</taxon>
        <taxon>Anomura</taxon>
        <taxon>Galatheoidea</taxon>
        <taxon>Porcellanidae</taxon>
        <taxon>Petrolisthes</taxon>
    </lineage>
</organism>